<evidence type="ECO:0000313" key="3">
    <source>
        <dbReference type="EMBL" id="CAK5284354.1"/>
    </source>
</evidence>
<protein>
    <recommendedName>
        <fullName evidence="2">GH18 domain-containing protein</fullName>
    </recommendedName>
</protein>
<dbReference type="SUPFAM" id="SSF54556">
    <property type="entry name" value="Chitinase insertion domain"/>
    <property type="match status" value="1"/>
</dbReference>
<keyword evidence="1" id="KW-0732">Signal</keyword>
<feature type="domain" description="GH18" evidence="2">
    <location>
        <begin position="60"/>
        <end position="421"/>
    </location>
</feature>
<proteinExistence type="predicted"/>
<dbReference type="Gene3D" id="3.20.20.80">
    <property type="entry name" value="Glycosidases"/>
    <property type="match status" value="1"/>
</dbReference>
<dbReference type="GO" id="GO:0004568">
    <property type="term" value="F:chitinase activity"/>
    <property type="evidence" value="ECO:0007669"/>
    <property type="project" value="TreeGrafter"/>
</dbReference>
<feature type="signal peptide" evidence="1">
    <location>
        <begin position="1"/>
        <end position="23"/>
    </location>
</feature>
<keyword evidence="4" id="KW-1185">Reference proteome</keyword>
<dbReference type="PROSITE" id="PS51910">
    <property type="entry name" value="GH18_2"/>
    <property type="match status" value="1"/>
</dbReference>
<dbReference type="SUPFAM" id="SSF51445">
    <property type="entry name" value="(Trans)glycosidases"/>
    <property type="match status" value="1"/>
</dbReference>
<dbReference type="SMART" id="SM00636">
    <property type="entry name" value="Glyco_18"/>
    <property type="match status" value="1"/>
</dbReference>
<gene>
    <name evidence="3" type="ORF">MYCIT1_LOCUS37533</name>
</gene>
<dbReference type="Gene3D" id="3.10.50.10">
    <property type="match status" value="1"/>
</dbReference>
<dbReference type="GO" id="GO:0008061">
    <property type="term" value="F:chitin binding"/>
    <property type="evidence" value="ECO:0007669"/>
    <property type="project" value="InterPro"/>
</dbReference>
<dbReference type="AlphaFoldDB" id="A0AAD2HY32"/>
<name>A0AAD2HY32_9AGAR</name>
<organism evidence="3 4">
    <name type="scientific">Mycena citricolor</name>
    <dbReference type="NCBI Taxonomy" id="2018698"/>
    <lineage>
        <taxon>Eukaryota</taxon>
        <taxon>Fungi</taxon>
        <taxon>Dikarya</taxon>
        <taxon>Basidiomycota</taxon>
        <taxon>Agaricomycotina</taxon>
        <taxon>Agaricomycetes</taxon>
        <taxon>Agaricomycetidae</taxon>
        <taxon>Agaricales</taxon>
        <taxon>Marasmiineae</taxon>
        <taxon>Mycenaceae</taxon>
        <taxon>Mycena</taxon>
    </lineage>
</organism>
<dbReference type="GO" id="GO:0005576">
    <property type="term" value="C:extracellular region"/>
    <property type="evidence" value="ECO:0007669"/>
    <property type="project" value="TreeGrafter"/>
</dbReference>
<dbReference type="PANTHER" id="PTHR11177:SF317">
    <property type="entry name" value="CHITINASE 12-RELATED"/>
    <property type="match status" value="1"/>
</dbReference>
<dbReference type="PANTHER" id="PTHR11177">
    <property type="entry name" value="CHITINASE"/>
    <property type="match status" value="1"/>
</dbReference>
<dbReference type="InterPro" id="IPR001223">
    <property type="entry name" value="Glyco_hydro18_cat"/>
</dbReference>
<reference evidence="3" key="1">
    <citation type="submission" date="2023-11" db="EMBL/GenBank/DDBJ databases">
        <authorList>
            <person name="De Vega J J."/>
            <person name="De Vega J J."/>
        </authorList>
    </citation>
    <scope>NUCLEOTIDE SEQUENCE</scope>
</reference>
<dbReference type="Pfam" id="PF00704">
    <property type="entry name" value="Glyco_hydro_18"/>
    <property type="match status" value="1"/>
</dbReference>
<feature type="chain" id="PRO_5042204670" description="GH18 domain-containing protein" evidence="1">
    <location>
        <begin position="24"/>
        <end position="446"/>
    </location>
</feature>
<dbReference type="Proteomes" id="UP001295794">
    <property type="component" value="Unassembled WGS sequence"/>
</dbReference>
<dbReference type="InterPro" id="IPR029070">
    <property type="entry name" value="Chitinase_insertion_sf"/>
</dbReference>
<evidence type="ECO:0000256" key="1">
    <source>
        <dbReference type="SAM" id="SignalP"/>
    </source>
</evidence>
<dbReference type="CDD" id="cd06548">
    <property type="entry name" value="GH18_chitinase"/>
    <property type="match status" value="1"/>
</dbReference>
<sequence length="446" mass="48059">MAASLFRMLVITALLSLLNVVSSTEIMHRPQNVSAQIAESKLQAVSAPTVHQPQKRAAGKVNMAYFTNWGIYEANFQPTDIVAANLTHILYAFADIDPSTGNISLTDSYADTQKLFPGDSSSESGNNIYGCLKQIYLLKLANRNLKVLLSIGGWTYSQSGHFSFVTSNATRAQFVSSAQQMIEDYGFDGIDINFDYPATAAQGQGFADLFTELRTAFDALAVKKGDATPYELTAAVAAGYANYQHLVIPQMDAALSYWNLMAYDYSGTWFTFADNLANVYGGARTNASTDVAIKYYVASGASASKINMGIPLYGQAFENTKGLGQSYNGTGPGTLAAGIYSYKTLPLAGAQVVENTTDISSYSYDSATEELVSYDTPNIVKLKAQYSVTKGLAGSMFWELSTDKVGSESLVGTSASVFGQLDQTQNHISYPSSSWDNIRSNMGQSA</sequence>
<evidence type="ECO:0000259" key="2">
    <source>
        <dbReference type="PROSITE" id="PS51910"/>
    </source>
</evidence>
<dbReference type="InterPro" id="IPR011583">
    <property type="entry name" value="Chitinase_II/V-like_cat"/>
</dbReference>
<dbReference type="GO" id="GO:0006032">
    <property type="term" value="P:chitin catabolic process"/>
    <property type="evidence" value="ECO:0007669"/>
    <property type="project" value="TreeGrafter"/>
</dbReference>
<dbReference type="EMBL" id="CAVNYO010000478">
    <property type="protein sequence ID" value="CAK5284354.1"/>
    <property type="molecule type" value="Genomic_DNA"/>
</dbReference>
<comment type="caution">
    <text evidence="3">The sequence shown here is derived from an EMBL/GenBank/DDBJ whole genome shotgun (WGS) entry which is preliminary data.</text>
</comment>
<accession>A0AAD2HY32</accession>
<dbReference type="InterPro" id="IPR050314">
    <property type="entry name" value="Glycosyl_Hydrlase_18"/>
</dbReference>
<evidence type="ECO:0000313" key="4">
    <source>
        <dbReference type="Proteomes" id="UP001295794"/>
    </source>
</evidence>
<dbReference type="GO" id="GO:0005975">
    <property type="term" value="P:carbohydrate metabolic process"/>
    <property type="evidence" value="ECO:0007669"/>
    <property type="project" value="InterPro"/>
</dbReference>
<dbReference type="InterPro" id="IPR017853">
    <property type="entry name" value="GH"/>
</dbReference>